<feature type="domain" description="Ig-like" evidence="7">
    <location>
        <begin position="2271"/>
        <end position="2359"/>
    </location>
</feature>
<feature type="compositionally biased region" description="Low complexity" evidence="6">
    <location>
        <begin position="2704"/>
        <end position="2713"/>
    </location>
</feature>
<dbReference type="Gene3D" id="2.60.40.10">
    <property type="entry name" value="Immunoglobulins"/>
    <property type="match status" value="7"/>
</dbReference>
<feature type="region of interest" description="Disordered" evidence="6">
    <location>
        <begin position="1521"/>
        <end position="1868"/>
    </location>
</feature>
<dbReference type="KEGG" id="cvn:111109510"/>
<keyword evidence="5" id="KW-0393">Immunoglobulin domain</keyword>
<dbReference type="GO" id="GO:0045989">
    <property type="term" value="P:positive regulation of striated muscle contraction"/>
    <property type="evidence" value="ECO:0007669"/>
    <property type="project" value="UniProtKB-ARBA"/>
</dbReference>
<dbReference type="CDD" id="cd00096">
    <property type="entry name" value="Ig"/>
    <property type="match status" value="1"/>
</dbReference>
<dbReference type="PANTHER" id="PTHR13817">
    <property type="entry name" value="TITIN"/>
    <property type="match status" value="1"/>
</dbReference>
<evidence type="ECO:0000256" key="1">
    <source>
        <dbReference type="ARBA" id="ARBA00004496"/>
    </source>
</evidence>
<evidence type="ECO:0000259" key="7">
    <source>
        <dbReference type="PROSITE" id="PS50835"/>
    </source>
</evidence>
<feature type="compositionally biased region" description="Basic and acidic residues" evidence="6">
    <location>
        <begin position="2683"/>
        <end position="2703"/>
    </location>
</feature>
<feature type="domain" description="Ig-like" evidence="7">
    <location>
        <begin position="1859"/>
        <end position="1949"/>
    </location>
</feature>
<feature type="domain" description="Ig-like" evidence="7">
    <location>
        <begin position="951"/>
        <end position="1040"/>
    </location>
</feature>
<feature type="compositionally biased region" description="Polar residues" evidence="6">
    <location>
        <begin position="684"/>
        <end position="694"/>
    </location>
</feature>
<feature type="compositionally biased region" description="Basic and acidic residues" evidence="6">
    <location>
        <begin position="2470"/>
        <end position="2489"/>
    </location>
</feature>
<dbReference type="InterPro" id="IPR003598">
    <property type="entry name" value="Ig_sub2"/>
</dbReference>
<dbReference type="OrthoDB" id="6151396at2759"/>
<feature type="compositionally biased region" description="Basic residues" evidence="6">
    <location>
        <begin position="2796"/>
        <end position="2809"/>
    </location>
</feature>
<evidence type="ECO:0000256" key="5">
    <source>
        <dbReference type="ARBA" id="ARBA00023319"/>
    </source>
</evidence>
<feature type="compositionally biased region" description="Polar residues" evidence="6">
    <location>
        <begin position="1543"/>
        <end position="1560"/>
    </location>
</feature>
<dbReference type="SMART" id="SM00409">
    <property type="entry name" value="IG"/>
    <property type="match status" value="7"/>
</dbReference>
<evidence type="ECO:0000256" key="2">
    <source>
        <dbReference type="ARBA" id="ARBA00022490"/>
    </source>
</evidence>
<dbReference type="InterPro" id="IPR013098">
    <property type="entry name" value="Ig_I-set"/>
</dbReference>
<feature type="compositionally biased region" description="Basic and acidic residues" evidence="6">
    <location>
        <begin position="2642"/>
        <end position="2656"/>
    </location>
</feature>
<dbReference type="PROSITE" id="PS50835">
    <property type="entry name" value="IG_LIKE"/>
    <property type="match status" value="7"/>
</dbReference>
<feature type="compositionally biased region" description="Basic and acidic residues" evidence="6">
    <location>
        <begin position="2495"/>
        <end position="2510"/>
    </location>
</feature>
<dbReference type="InterPro" id="IPR050964">
    <property type="entry name" value="Striated_Muscle_Regulatory"/>
</dbReference>
<gene>
    <name evidence="9" type="primary">LOC111109510</name>
</gene>
<feature type="region of interest" description="Disordered" evidence="6">
    <location>
        <begin position="2524"/>
        <end position="2603"/>
    </location>
</feature>
<feature type="region of interest" description="Disordered" evidence="6">
    <location>
        <begin position="2785"/>
        <end position="2871"/>
    </location>
</feature>
<evidence type="ECO:0000313" key="8">
    <source>
        <dbReference type="Proteomes" id="UP000694844"/>
    </source>
</evidence>
<feature type="domain" description="Ig-like" evidence="7">
    <location>
        <begin position="2049"/>
        <end position="2141"/>
    </location>
</feature>
<feature type="domain" description="Ig-like" evidence="7">
    <location>
        <begin position="101"/>
        <end position="191"/>
    </location>
</feature>
<feature type="domain" description="Ig-like" evidence="7">
    <location>
        <begin position="2164"/>
        <end position="2253"/>
    </location>
</feature>
<feature type="compositionally biased region" description="Basic and acidic residues" evidence="6">
    <location>
        <begin position="2452"/>
        <end position="2462"/>
    </location>
</feature>
<feature type="compositionally biased region" description="Low complexity" evidence="6">
    <location>
        <begin position="2593"/>
        <end position="2603"/>
    </location>
</feature>
<dbReference type="FunFam" id="2.60.40.10:FF:000425">
    <property type="entry name" value="Myosin light chain kinase"/>
    <property type="match status" value="2"/>
</dbReference>
<dbReference type="FunFam" id="2.60.40.10:FF:000107">
    <property type="entry name" value="Myosin, light chain kinase a"/>
    <property type="match status" value="2"/>
</dbReference>
<feature type="compositionally biased region" description="Polar residues" evidence="6">
    <location>
        <begin position="2438"/>
        <end position="2448"/>
    </location>
</feature>
<feature type="compositionally biased region" description="Polar residues" evidence="6">
    <location>
        <begin position="2844"/>
        <end position="2867"/>
    </location>
</feature>
<feature type="region of interest" description="Disordered" evidence="6">
    <location>
        <begin position="684"/>
        <end position="725"/>
    </location>
</feature>
<feature type="region of interest" description="Disordered" evidence="6">
    <location>
        <begin position="1136"/>
        <end position="1181"/>
    </location>
</feature>
<feature type="region of interest" description="Disordered" evidence="6">
    <location>
        <begin position="800"/>
        <end position="821"/>
    </location>
</feature>
<feature type="compositionally biased region" description="Basic and acidic residues" evidence="6">
    <location>
        <begin position="2370"/>
        <end position="2381"/>
    </location>
</feature>
<dbReference type="GeneID" id="111109510"/>
<feature type="compositionally biased region" description="Basic and acidic residues" evidence="6">
    <location>
        <begin position="555"/>
        <end position="583"/>
    </location>
</feature>
<feature type="compositionally biased region" description="Polar residues" evidence="6">
    <location>
        <begin position="2560"/>
        <end position="2572"/>
    </location>
</feature>
<dbReference type="Pfam" id="PF07679">
    <property type="entry name" value="I-set"/>
    <property type="match status" value="7"/>
</dbReference>
<dbReference type="Proteomes" id="UP000694844">
    <property type="component" value="Chromosome 8"/>
</dbReference>
<keyword evidence="8" id="KW-1185">Reference proteome</keyword>
<sequence length="3085" mass="345627">MSVIKTGVLEGSSDSEEEVHVYKLKIHDTEVKDAGEWRVEVADKYGSTSTSCNLAIRDEPKPKSAVSYQLKGVDSDEEDKFVSAASARDLYLDPYSRPCRPRFVTFLKDQKAEEGFCVKFQCVVSGNPTPRVEWYKDMESVSRSSFMHTSYRGDGTACLQLFSPVADRDSGTYRCVARNSEGSCHSEAILSIQKQVTNADLRDQFSISRARTRNEELANFTGHHTSKFQAAERMLLKSDKYSFDASPRLKKSELYHLEPQFRGHRKSDLYTFADSRRGKKYETSEFDEDIYEKKSTYNIENDYKPRKRYEDDYKTHFKGKSSSYEFENDYKINKSAEIYNASYKYGSGKKSILEELDSQRKLESKKIYDSILSNRSDDFGGYGSSYTTKRTGLSKEINLGLSTKAKELSRGRSLATDVNLGRSKSMSLGRENSSRLFLDPKKGYYTLRPRPKSVAVTKDYSLYDSRPQSSSVSRDYPSFESRAKSVSVTRDVSSYDRRPKSMSVARDFDARTGYESDREEYISAMHYRPRSASFSRDLASSRNTRSASLAPDFPVKPKRELDDDEERTREREDRSRAASLTRDTEELIRSLRESSVGRSDFADIEAYRAELHGKQKKDKGTRSQTCKKKQKGKEVKYQMFVKHFADENKPIKEINPGLSMKAREIVNRQGYRYKVDRDLLNLSMSRNKSKSYPTDESDEDKPMVKRYTKLTSSREPESDEEEEVSDEAFKRKMYLQNLDRFINRANQSFDYMEDTEVPSWRKERLEDTGYDYTRHMARKNKIDLFDFDDIRTAKLTAPVNRQQQTRRAQSVGPEMGVKSRKPLNTKYDKERMALLNLGTNWVRDKPISFTERLKSKSVIEGNSVLLSCFVTGKEPFVVLWYRRGIPLPRDEEENFHIRSNGGFLSLEIPVASTYDTGEYMVEVRNEEGKIKSTCYIQVEPTFDPRVDYKHPEFIEPMHHVHVKAGQAATFSCRVKGHPIPFVRWFKDGIELQPTDRINIHQGEKGQAFLLIHDTEEHDTGLYKCEAQSMAGRCRSSATLQVLETLADAFDDVSCNLEVERIISRTKSEKGEVKEAPMLKPRAWRKGLETTQTQATESQAKQEETVVSETDTAKETPLKTSEILTVLDETLKAAPIEMSSEASRSSALLTDSDKDQSALPSTSTDIPAQAPDSSSVDIAADSSNTVVNQTAITDRVLTEQTELDKTESPKPNNAENLINQTGTQKTELSAHRKSDVLMNQNHNESPKQKFGEDSNKQTEHQKITAEMMNQTCLQQIESQKQSTPEKLVSQDETPETTNVENQKNLVKSFEEADTENMKNQLESSLIKANGENLINQVESSLETNAENLINEVETPLKTNADNLINQVESPLNANVEKLINQTDSQESEFPNQRATENQMNQSLSQYINADGPTKSQNYNVDCKETQLPGNTHEKKHILTPVDSIALKEHNAEPKQILSSTEEESKQQSGQSKHISGDEELSKISALEMNDKTTLDSTPNFPKSAESSSCDIEKNLLISNGEVIPNSSKNLSKLGGKVNEETEPASASAQQLNGKNKTNAMSVASKEMVDKVDTKAQPLESGGSDSTTSVEKKTIETVQSSEAHTDEKSVMDNIREKVIADKNDNALKLASDSNKNIPETSVQLSEAELTSSKFSNGKFQDSLSTAHSSSVATPANMPPSETSEISTLTDLTPKCNETQEKSTVNQSELDISNFDVLSASAQRVSSPIEKKTKPTDQGVADKPISAESPKPTAEVQASDVIDGSVPTDEEAPVVEVKESSEKPETPKTEKTDVPDGELMKEEVATKDTRASVEEAPEQREKLGTGVAESEEKMASESAEKAEKAEKEEEIPKEEEREPQPPTFVKKLPAKMDLKDGEDLLLQCITEGVPKPDVIWLHEKKEIEASQNTIIKDSHDVHSLEIKKVSHKDHWGSYTAKLVSGSSSSEEEEVVSTCKVFILSTAPAEQKAVVTEENIQDKDMIPLVERQISTEQEELKLEIPASVDLQEVCEEGQTDTDKMHIPVVSPTGVQCHSSPLDEASKEGELPPSQTSPHFSQPLEEELYPLERDENVRIQCVVAGEPCPKIVWFKDGEKLEPSSRIRLEWDPDTRIASVLLKRLHILDTGEYECIVYGENGSYSTKTTLHVKALEMQKVETVDRDDPPENVPPKCFLSLKDKKVYQGKSTTLDCVIKGVPEPEVKWLRHGKEIFSRSGKYILTAINQQYSLTVEDFKKSDEGCYTIEASNDSGSCSTSAYLTMEAVTQEVESVTPETSLPEFTSKMEGLMVPVGGTVTFKCSASGYPVPKFKWQKDMLDLYQSHRITVDNTPGETALTINDVNRRDGGMYVCVAKNSLGRIKQTAKLIVSEDCKETRRLSISGEMDRPDEQGLSQTDSSDKPSEAVEDSDDKGSEAVEEKQEESSQSKDNKNACDESAVNAAEPSKDTQQNDISLMQETPAVKEETSKVEDQTPTEESTEQKEAPKEEVKETLTKTEEAVASEKSTEEKEKAATVESEDVQKELVLEKAPVESVSAVEKTQIDDTHVEKVARKEEEKKEMEASEKTPVENVSTVEKSQVNDTHVEEVVSKTEGKREMEDKTVPSQEESQVQVPEEKIVSALKTVDSVEEVSLMENVDYAAVENVSLIKKEEKTTEQETKLEKEINGMDETDAQNIAKLNEKVQEINETSTQIEKREEEKKVNEIKDTKENVIESKSSASSEISKSEESTVKVSVQAAENNKAQKSTSEDVELDIDQLVQQAETILGETASAKPEVQDLSFEEVLAKSVLEESVAEAASEMEKVNKTKKRRLSKTKRRSQSLESEEAFSEKSEGEETTITKSKERNTEAGKSVTEVTESISQKESAALQKSSKTKSVSFEEVVKTSASSDMVDSSLVSLETSTSKMSVSKSESISTESSFELKENVEKLKISGEEDSEISVAKTEQTTSSATKTETRALDRLMSIEDVKEILDVDSLKMNETREAIVEQKTASGKTQVLEVSARRVSKQLSVEEQAAVATHRHHLHHPPEIIVPPENQLISLHSEIELTVKVRAAHGAKISWYHDGQKVAVTEKALKEIYGEHYELTDEEIPENQ</sequence>
<feature type="compositionally biased region" description="Low complexity" evidence="6">
    <location>
        <begin position="1088"/>
        <end position="1098"/>
    </location>
</feature>
<feature type="compositionally biased region" description="Basic and acidic residues" evidence="6">
    <location>
        <begin position="2573"/>
        <end position="2592"/>
    </location>
</feature>
<feature type="region of interest" description="Disordered" evidence="6">
    <location>
        <begin position="2370"/>
        <end position="2510"/>
    </location>
</feature>
<evidence type="ECO:0000313" key="9">
    <source>
        <dbReference type="RefSeq" id="XP_022301367.1"/>
    </source>
</evidence>
<feature type="compositionally biased region" description="Polar residues" evidence="6">
    <location>
        <begin position="1139"/>
        <end position="1148"/>
    </location>
</feature>
<feature type="compositionally biased region" description="Polar residues" evidence="6">
    <location>
        <begin position="1208"/>
        <end position="1226"/>
    </location>
</feature>
<feature type="compositionally biased region" description="Basic and acidic residues" evidence="6">
    <location>
        <begin position="2402"/>
        <end position="2425"/>
    </location>
</feature>
<proteinExistence type="predicted"/>
<feature type="compositionally biased region" description="Basic and acidic residues" evidence="6">
    <location>
        <begin position="1243"/>
        <end position="1258"/>
    </location>
</feature>
<evidence type="ECO:0000256" key="3">
    <source>
        <dbReference type="ARBA" id="ARBA00022737"/>
    </source>
</evidence>
<feature type="region of interest" description="Disordered" evidence="6">
    <location>
        <begin position="2677"/>
        <end position="2723"/>
    </location>
</feature>
<feature type="compositionally biased region" description="Basic and acidic residues" evidence="6">
    <location>
        <begin position="1601"/>
        <end position="1623"/>
    </location>
</feature>
<feature type="region of interest" description="Disordered" evidence="6">
    <location>
        <begin position="1199"/>
        <end position="1258"/>
    </location>
</feature>
<reference evidence="9" key="1">
    <citation type="submission" date="2025-08" db="UniProtKB">
        <authorList>
            <consortium name="RefSeq"/>
        </authorList>
    </citation>
    <scope>IDENTIFICATION</scope>
    <source>
        <tissue evidence="9">Whole sample</tissue>
    </source>
</reference>
<feature type="compositionally biased region" description="Basic and acidic residues" evidence="6">
    <location>
        <begin position="2531"/>
        <end position="2558"/>
    </location>
</feature>
<feature type="compositionally biased region" description="Polar residues" evidence="6">
    <location>
        <begin position="532"/>
        <end position="547"/>
    </location>
</feature>
<accession>A0A8B8BD89</accession>
<dbReference type="InterPro" id="IPR003599">
    <property type="entry name" value="Ig_sub"/>
</dbReference>
<feature type="compositionally biased region" description="Polar residues" evidence="6">
    <location>
        <begin position="1699"/>
        <end position="1708"/>
    </location>
</feature>
<feature type="compositionally biased region" description="Polar residues" evidence="6">
    <location>
        <begin position="1629"/>
        <end position="1688"/>
    </location>
</feature>
<feature type="region of interest" description="Disordered" evidence="6">
    <location>
        <begin position="1453"/>
        <end position="1478"/>
    </location>
</feature>
<feature type="region of interest" description="Disordered" evidence="6">
    <location>
        <begin position="464"/>
        <end position="501"/>
    </location>
</feature>
<dbReference type="SUPFAM" id="SSF48726">
    <property type="entry name" value="Immunoglobulin"/>
    <property type="match status" value="8"/>
</dbReference>
<feature type="region of interest" description="Disordered" evidence="6">
    <location>
        <begin position="1275"/>
        <end position="1302"/>
    </location>
</feature>
<dbReference type="InterPro" id="IPR013783">
    <property type="entry name" value="Ig-like_fold"/>
</dbReference>
<keyword evidence="4" id="KW-1015">Disulfide bond</keyword>
<dbReference type="RefSeq" id="XP_022301367.1">
    <property type="nucleotide sequence ID" value="XM_022445659.1"/>
</dbReference>
<feature type="region of interest" description="Disordered" evidence="6">
    <location>
        <begin position="2025"/>
        <end position="2053"/>
    </location>
</feature>
<feature type="compositionally biased region" description="Low complexity" evidence="6">
    <location>
        <begin position="1169"/>
        <end position="1181"/>
    </location>
</feature>
<feature type="region of interest" description="Disordered" evidence="6">
    <location>
        <begin position="2642"/>
        <end position="2661"/>
    </location>
</feature>
<comment type="subcellular location">
    <subcellularLocation>
        <location evidence="1">Cytoplasm</location>
    </subcellularLocation>
</comment>
<keyword evidence="2" id="KW-0963">Cytoplasm</keyword>
<dbReference type="InterPro" id="IPR036179">
    <property type="entry name" value="Ig-like_dom_sf"/>
</dbReference>
<feature type="region of interest" description="Disordered" evidence="6">
    <location>
        <begin position="532"/>
        <end position="583"/>
    </location>
</feature>
<feature type="region of interest" description="Disordered" evidence="6">
    <location>
        <begin position="1068"/>
        <end position="1113"/>
    </location>
</feature>
<feature type="domain" description="Ig-like" evidence="7">
    <location>
        <begin position="846"/>
        <end position="937"/>
    </location>
</feature>
<name>A0A8B8BD89_CRAVI</name>
<protein>
    <submittedName>
        <fullName evidence="9">Muscle M-line assembly protein unc-89-like isoform X1</fullName>
    </submittedName>
</protein>
<evidence type="ECO:0000256" key="6">
    <source>
        <dbReference type="SAM" id="MobiDB-lite"/>
    </source>
</evidence>
<dbReference type="FunFam" id="2.60.40.10:FF:000032">
    <property type="entry name" value="palladin isoform X1"/>
    <property type="match status" value="2"/>
</dbReference>
<dbReference type="PANTHER" id="PTHR13817:SF73">
    <property type="entry name" value="FIBRONECTIN TYPE-III DOMAIN-CONTAINING PROTEIN"/>
    <property type="match status" value="1"/>
</dbReference>
<dbReference type="GO" id="GO:0060298">
    <property type="term" value="P:positive regulation of sarcomere organization"/>
    <property type="evidence" value="ECO:0007669"/>
    <property type="project" value="UniProtKB-ARBA"/>
</dbReference>
<evidence type="ECO:0000256" key="4">
    <source>
        <dbReference type="ARBA" id="ARBA00023157"/>
    </source>
</evidence>
<feature type="compositionally biased region" description="Basic and acidic residues" evidence="6">
    <location>
        <begin position="1827"/>
        <end position="1844"/>
    </location>
</feature>
<dbReference type="SMART" id="SM00408">
    <property type="entry name" value="IGc2"/>
    <property type="match status" value="7"/>
</dbReference>
<dbReference type="GO" id="GO:0005737">
    <property type="term" value="C:cytoplasm"/>
    <property type="evidence" value="ECO:0007669"/>
    <property type="project" value="UniProtKB-SubCell"/>
</dbReference>
<dbReference type="InterPro" id="IPR007110">
    <property type="entry name" value="Ig-like_dom"/>
</dbReference>
<feature type="compositionally biased region" description="Basic and acidic residues" evidence="6">
    <location>
        <begin position="1773"/>
        <end position="1820"/>
    </location>
</feature>
<keyword evidence="3" id="KW-0677">Repeat</keyword>
<organism evidence="8 9">
    <name type="scientific">Crassostrea virginica</name>
    <name type="common">Eastern oyster</name>
    <dbReference type="NCBI Taxonomy" id="6565"/>
    <lineage>
        <taxon>Eukaryota</taxon>
        <taxon>Metazoa</taxon>
        <taxon>Spiralia</taxon>
        <taxon>Lophotrochozoa</taxon>
        <taxon>Mollusca</taxon>
        <taxon>Bivalvia</taxon>
        <taxon>Autobranchia</taxon>
        <taxon>Pteriomorphia</taxon>
        <taxon>Ostreida</taxon>
        <taxon>Ostreoidea</taxon>
        <taxon>Ostreidae</taxon>
        <taxon>Crassostrea</taxon>
    </lineage>
</organism>